<dbReference type="SUPFAM" id="SSF51905">
    <property type="entry name" value="FAD/NAD(P)-binding domain"/>
    <property type="match status" value="2"/>
</dbReference>
<dbReference type="NCBIfam" id="TIGR00476">
    <property type="entry name" value="selD"/>
    <property type="match status" value="1"/>
</dbReference>
<dbReference type="InterPro" id="IPR036676">
    <property type="entry name" value="PurM-like_C_sf"/>
</dbReference>
<dbReference type="Pfam" id="PF00586">
    <property type="entry name" value="AIRS"/>
    <property type="match status" value="1"/>
</dbReference>
<dbReference type="InterPro" id="IPR004536">
    <property type="entry name" value="SPS/SelD"/>
</dbReference>
<evidence type="ECO:0000259" key="7">
    <source>
        <dbReference type="Pfam" id="PF02769"/>
    </source>
</evidence>
<keyword evidence="5" id="KW-0711">Selenium</keyword>
<dbReference type="InterPro" id="IPR016188">
    <property type="entry name" value="PurM-like_N"/>
</dbReference>
<evidence type="ECO:0000259" key="8">
    <source>
        <dbReference type="Pfam" id="PF07992"/>
    </source>
</evidence>
<evidence type="ECO:0000313" key="9">
    <source>
        <dbReference type="EMBL" id="SFQ63065.1"/>
    </source>
</evidence>
<reference evidence="10" key="1">
    <citation type="submission" date="2016-10" db="EMBL/GenBank/DDBJ databases">
        <authorList>
            <person name="Varghese N."/>
            <person name="Submissions S."/>
        </authorList>
    </citation>
    <scope>NUCLEOTIDE SEQUENCE [LARGE SCALE GENOMIC DNA]</scope>
    <source>
        <strain evidence="10">JCM 10271</strain>
    </source>
</reference>
<dbReference type="STRING" id="93684.SAMN05421853_11478"/>
<evidence type="ECO:0000256" key="3">
    <source>
        <dbReference type="ARBA" id="ARBA00022777"/>
    </source>
</evidence>
<keyword evidence="10" id="KW-1185">Reference proteome</keyword>
<dbReference type="SUPFAM" id="SSF56042">
    <property type="entry name" value="PurM C-terminal domain-like"/>
    <property type="match status" value="1"/>
</dbReference>
<dbReference type="AlphaFoldDB" id="A0A1I6A323"/>
<feature type="domain" description="PurM-like N-terminal" evidence="6">
    <location>
        <begin position="428"/>
        <end position="536"/>
    </location>
</feature>
<dbReference type="InterPro" id="IPR036921">
    <property type="entry name" value="PurM-like_N_sf"/>
</dbReference>
<keyword evidence="4" id="KW-0067">ATP-binding</keyword>
<dbReference type="Proteomes" id="UP000243106">
    <property type="component" value="Unassembled WGS sequence"/>
</dbReference>
<dbReference type="Pfam" id="PF02769">
    <property type="entry name" value="AIRS_C"/>
    <property type="match status" value="1"/>
</dbReference>
<evidence type="ECO:0000313" key="10">
    <source>
        <dbReference type="Proteomes" id="UP000243106"/>
    </source>
</evidence>
<dbReference type="Pfam" id="PF07992">
    <property type="entry name" value="Pyr_redox_2"/>
    <property type="match status" value="1"/>
</dbReference>
<dbReference type="Gene3D" id="3.30.1330.10">
    <property type="entry name" value="PurM-like, N-terminal domain"/>
    <property type="match status" value="1"/>
</dbReference>
<dbReference type="GO" id="GO:0016260">
    <property type="term" value="P:selenocysteine biosynthetic process"/>
    <property type="evidence" value="ECO:0007669"/>
    <property type="project" value="TreeGrafter"/>
</dbReference>
<dbReference type="GO" id="GO:0016491">
    <property type="term" value="F:oxidoreductase activity"/>
    <property type="evidence" value="ECO:0007669"/>
    <property type="project" value="InterPro"/>
</dbReference>
<proteinExistence type="predicted"/>
<dbReference type="GO" id="GO:0005524">
    <property type="term" value="F:ATP binding"/>
    <property type="evidence" value="ECO:0007669"/>
    <property type="project" value="UniProtKB-KW"/>
</dbReference>
<dbReference type="GO" id="GO:0005737">
    <property type="term" value="C:cytoplasm"/>
    <property type="evidence" value="ECO:0007669"/>
    <property type="project" value="TreeGrafter"/>
</dbReference>
<dbReference type="RefSeq" id="WP_093014798.1">
    <property type="nucleotide sequence ID" value="NZ_FOXV01000014.1"/>
</dbReference>
<dbReference type="Gene3D" id="3.50.50.100">
    <property type="match status" value="1"/>
</dbReference>
<dbReference type="PANTHER" id="PTHR10256">
    <property type="entry name" value="SELENIDE, WATER DIKINASE"/>
    <property type="match status" value="1"/>
</dbReference>
<dbReference type="CDD" id="cd02195">
    <property type="entry name" value="SelD"/>
    <property type="match status" value="1"/>
</dbReference>
<dbReference type="PRINTS" id="PR00368">
    <property type="entry name" value="FADPNR"/>
</dbReference>
<dbReference type="InterPro" id="IPR036188">
    <property type="entry name" value="FAD/NAD-bd_sf"/>
</dbReference>
<protein>
    <submittedName>
        <fullName evidence="9">Selenide, water dikinase</fullName>
    </submittedName>
</protein>
<feature type="domain" description="PurM-like C-terminal" evidence="7">
    <location>
        <begin position="548"/>
        <end position="712"/>
    </location>
</feature>
<evidence type="ECO:0000259" key="6">
    <source>
        <dbReference type="Pfam" id="PF00586"/>
    </source>
</evidence>
<accession>A0A1I6A323</accession>
<keyword evidence="3 9" id="KW-0418">Kinase</keyword>
<dbReference type="SUPFAM" id="SSF55326">
    <property type="entry name" value="PurM N-terminal domain-like"/>
    <property type="match status" value="1"/>
</dbReference>
<dbReference type="Gene3D" id="3.90.650.10">
    <property type="entry name" value="PurM-like C-terminal domain"/>
    <property type="match status" value="1"/>
</dbReference>
<name>A0A1I6A323_9RHOB</name>
<organism evidence="9 10">
    <name type="scientific">Roseivivax halotolerans</name>
    <dbReference type="NCBI Taxonomy" id="93684"/>
    <lineage>
        <taxon>Bacteria</taxon>
        <taxon>Pseudomonadati</taxon>
        <taxon>Pseudomonadota</taxon>
        <taxon>Alphaproteobacteria</taxon>
        <taxon>Rhodobacterales</taxon>
        <taxon>Roseobacteraceae</taxon>
        <taxon>Roseivivax</taxon>
    </lineage>
</organism>
<keyword evidence="1" id="KW-0808">Transferase</keyword>
<keyword evidence="2" id="KW-0547">Nucleotide-binding</keyword>
<dbReference type="InterPro" id="IPR017584">
    <property type="entry name" value="Pyridine_nucleo_diS_OxRdtase_N"/>
</dbReference>
<dbReference type="PANTHER" id="PTHR10256:SF0">
    <property type="entry name" value="INACTIVE SELENIDE, WATER DIKINASE-LIKE PROTEIN-RELATED"/>
    <property type="match status" value="1"/>
</dbReference>
<feature type="domain" description="FAD/NAD(P)-binding" evidence="8">
    <location>
        <begin position="10"/>
        <end position="299"/>
    </location>
</feature>
<dbReference type="GO" id="GO:0004756">
    <property type="term" value="F:selenide, water dikinase activity"/>
    <property type="evidence" value="ECO:0007669"/>
    <property type="project" value="TreeGrafter"/>
</dbReference>
<evidence type="ECO:0000256" key="4">
    <source>
        <dbReference type="ARBA" id="ARBA00022840"/>
    </source>
</evidence>
<dbReference type="EMBL" id="FOXV01000014">
    <property type="protein sequence ID" value="SFQ63065.1"/>
    <property type="molecule type" value="Genomic_DNA"/>
</dbReference>
<evidence type="ECO:0000256" key="5">
    <source>
        <dbReference type="ARBA" id="ARBA00023266"/>
    </source>
</evidence>
<gene>
    <name evidence="9" type="ORF">SAMN05421853_11478</name>
</gene>
<evidence type="ECO:0000256" key="1">
    <source>
        <dbReference type="ARBA" id="ARBA00022679"/>
    </source>
</evidence>
<dbReference type="NCBIfam" id="TIGR03169">
    <property type="entry name" value="Nterm_to_SelD"/>
    <property type="match status" value="1"/>
</dbReference>
<evidence type="ECO:0000256" key="2">
    <source>
        <dbReference type="ARBA" id="ARBA00022741"/>
    </source>
</evidence>
<sequence>MKAPLPLTRDLVLIGGGHTHALVLRKWGMDPLPGARLTLIDPTPVTAYSGMLPGYVAGHYSRNELDIDLVRLARFAGARIVLGPATAIDPSRREVTVPGRPPIAYDVCSLDVGITSAMPDLPGFADHAVPAKPLGPFAERWERYLAADGPARVAVIGGGVAGVELAMAMAHALRARGRHADVSVLDRGEILEGIGAPARARLRKALQEQGVSVLEHAEISEVTAEGIVRADGTEIGADFIVGAAGARPHAFVAASGLAHEHGFLSVSETLQSSDGAVFAAGDCAHLSHAPRPKAGVYAVRAAPILHDNLRAILSGGELRRYQPQSDYLKLISLGAKSAMGERFGLRFSGDWVWRWKNRIDQRFMERFRDLPAMTRAPLPAEYASGMEDALGAKPLCGGCGAKVGQSTLSKALASLPDPRRTDITPLPGDDAALLTIGTTRQVLTTDHLRAVTLDPVLMTRIAAHHALGDILAMGAGPQAATLNLVLPRGSETVMGRMLTEIVTTASEVLTDLGAEIVGGHSSLGDEMTIGFSLTGLLPRDPITLSGGRAGDRLILTKPVGSGTILAAEMQSDAPGAIVEACWTAMCHEQATAARLLSDARAMTDVTGFGLLGHASNIARSSGCGVSVRLDAIPLMAGAEELAAKGHRSSLYPANREVAPDLPETPRHALLFDPQTAGGLLAALAPDAAEGTLKALRDAGYPAADIGELTERSGAIDIID</sequence>
<dbReference type="InterPro" id="IPR010918">
    <property type="entry name" value="PurM-like_C_dom"/>
</dbReference>
<dbReference type="InterPro" id="IPR023753">
    <property type="entry name" value="FAD/NAD-binding_dom"/>
</dbReference>